<keyword evidence="5 12" id="KW-0489">Methyltransferase</keyword>
<keyword evidence="10" id="KW-0411">Iron-sulfur</keyword>
<dbReference type="GO" id="GO:0005737">
    <property type="term" value="C:cytoplasm"/>
    <property type="evidence" value="ECO:0007669"/>
    <property type="project" value="UniProtKB-SubCell"/>
</dbReference>
<dbReference type="SUPFAM" id="SSF102114">
    <property type="entry name" value="Radical SAM enzymes"/>
    <property type="match status" value="1"/>
</dbReference>
<dbReference type="GO" id="GO:0070475">
    <property type="term" value="P:rRNA base methylation"/>
    <property type="evidence" value="ECO:0007669"/>
    <property type="project" value="TreeGrafter"/>
</dbReference>
<evidence type="ECO:0000256" key="3">
    <source>
        <dbReference type="ARBA" id="ARBA00022485"/>
    </source>
</evidence>
<proteinExistence type="predicted"/>
<keyword evidence="4" id="KW-0963">Cytoplasm</keyword>
<evidence type="ECO:0000256" key="1">
    <source>
        <dbReference type="ARBA" id="ARBA00001966"/>
    </source>
</evidence>
<dbReference type="PANTHER" id="PTHR30544">
    <property type="entry name" value="23S RRNA METHYLTRANSFERASE"/>
    <property type="match status" value="1"/>
</dbReference>
<sequence>MSIIYRVKLEKLQTTTDHSTSKALLALDDGAKIESVLMKYRDWYSACLSVMVGCPLDCKFCATGKMGFKRNLAAGEIIGQVDFWNDLLKKLNSRVSRVVFMGMGEPFLNWQETSKAIKILNSPGKFNIAQNHITVSTAGIIGGIYEFSKFRTKINLAISLHSPFQQKREEIMPVAKQYPLTELMKACGHYVKENNQKIFFEYALISNFNDTFEDIFEIKKIFGSKFFHLNVIVLNPVESIYRPSNMGRRETFIHALKKYKIPFTVRRSMGKDINAACGQLAY</sequence>
<keyword evidence="7" id="KW-0949">S-adenosyl-L-methionine</keyword>
<keyword evidence="6 12" id="KW-0808">Transferase</keyword>
<evidence type="ECO:0000256" key="9">
    <source>
        <dbReference type="ARBA" id="ARBA00023004"/>
    </source>
</evidence>
<dbReference type="AlphaFoldDB" id="A0A2H0WPE0"/>
<reference evidence="13" key="1">
    <citation type="submission" date="2017-09" db="EMBL/GenBank/DDBJ databases">
        <title>Depth-based differentiation of microbial function through sediment-hosted aquifers and enrichment of novel symbionts in the deep terrestrial subsurface.</title>
        <authorList>
            <person name="Probst A.J."/>
            <person name="Ladd B."/>
            <person name="Jarett J.K."/>
            <person name="Geller-Mcgrath D.E."/>
            <person name="Sieber C.M.K."/>
            <person name="Emerson J.B."/>
            <person name="Anantharaman K."/>
            <person name="Thomas B.C."/>
            <person name="Malmstrom R."/>
            <person name="Stieglmeier M."/>
            <person name="Klingl A."/>
            <person name="Woyke T."/>
            <person name="Ryan C.M."/>
            <person name="Banfield J.F."/>
        </authorList>
    </citation>
    <scope>NUCLEOTIDE SEQUENCE [LARGE SCALE GENOMIC DNA]</scope>
</reference>
<dbReference type="GO" id="GO:0030488">
    <property type="term" value="P:tRNA methylation"/>
    <property type="evidence" value="ECO:0007669"/>
    <property type="project" value="TreeGrafter"/>
</dbReference>
<dbReference type="Pfam" id="PF04055">
    <property type="entry name" value="Radical_SAM"/>
    <property type="match status" value="1"/>
</dbReference>
<dbReference type="Gene3D" id="3.20.20.70">
    <property type="entry name" value="Aldolase class I"/>
    <property type="match status" value="1"/>
</dbReference>
<evidence type="ECO:0000256" key="10">
    <source>
        <dbReference type="ARBA" id="ARBA00023014"/>
    </source>
</evidence>
<name>A0A2H0WPE0_9BACT</name>
<keyword evidence="3" id="KW-0004">4Fe-4S</keyword>
<dbReference type="GO" id="GO:0046872">
    <property type="term" value="F:metal ion binding"/>
    <property type="evidence" value="ECO:0007669"/>
    <property type="project" value="UniProtKB-KW"/>
</dbReference>
<comment type="cofactor">
    <cofactor evidence="1">
        <name>[4Fe-4S] cluster</name>
        <dbReference type="ChEBI" id="CHEBI:49883"/>
    </cofactor>
</comment>
<dbReference type="SFLD" id="SFLDG01062">
    <property type="entry name" value="methyltransferase_(Class_A)"/>
    <property type="match status" value="1"/>
</dbReference>
<accession>A0A2H0WPE0</accession>
<organism evidence="12 13">
    <name type="scientific">Candidatus Shapirobacteria bacterium CG09_land_8_20_14_0_10_39_12</name>
    <dbReference type="NCBI Taxonomy" id="1974885"/>
    <lineage>
        <taxon>Bacteria</taxon>
        <taxon>Candidatus Shapironibacteriota</taxon>
    </lineage>
</organism>
<dbReference type="InterPro" id="IPR013785">
    <property type="entry name" value="Aldolase_TIM"/>
</dbReference>
<dbReference type="InterPro" id="IPR040072">
    <property type="entry name" value="Methyltransferase_A"/>
</dbReference>
<evidence type="ECO:0000313" key="13">
    <source>
        <dbReference type="Proteomes" id="UP000230775"/>
    </source>
</evidence>
<dbReference type="InterPro" id="IPR058240">
    <property type="entry name" value="rSAM_sf"/>
</dbReference>
<dbReference type="PANTHER" id="PTHR30544:SF5">
    <property type="entry name" value="RADICAL SAM CORE DOMAIN-CONTAINING PROTEIN"/>
    <property type="match status" value="1"/>
</dbReference>
<evidence type="ECO:0000256" key="5">
    <source>
        <dbReference type="ARBA" id="ARBA00022603"/>
    </source>
</evidence>
<evidence type="ECO:0000259" key="11">
    <source>
        <dbReference type="PROSITE" id="PS51918"/>
    </source>
</evidence>
<dbReference type="EMBL" id="PEZI01000045">
    <property type="protein sequence ID" value="PIS14514.1"/>
    <property type="molecule type" value="Genomic_DNA"/>
</dbReference>
<comment type="caution">
    <text evidence="12">The sequence shown here is derived from an EMBL/GenBank/DDBJ whole genome shotgun (WGS) entry which is preliminary data.</text>
</comment>
<dbReference type="InterPro" id="IPR004383">
    <property type="entry name" value="rRNA_lsu_MTrfase_RlmN/Cfr"/>
</dbReference>
<evidence type="ECO:0000256" key="8">
    <source>
        <dbReference type="ARBA" id="ARBA00022723"/>
    </source>
</evidence>
<comment type="subcellular location">
    <subcellularLocation>
        <location evidence="2">Cytoplasm</location>
    </subcellularLocation>
</comment>
<dbReference type="GO" id="GO:0051539">
    <property type="term" value="F:4 iron, 4 sulfur cluster binding"/>
    <property type="evidence" value="ECO:0007669"/>
    <property type="project" value="UniProtKB-KW"/>
</dbReference>
<evidence type="ECO:0000256" key="7">
    <source>
        <dbReference type="ARBA" id="ARBA00022691"/>
    </source>
</evidence>
<evidence type="ECO:0000313" key="12">
    <source>
        <dbReference type="EMBL" id="PIS14514.1"/>
    </source>
</evidence>
<evidence type="ECO:0000256" key="6">
    <source>
        <dbReference type="ARBA" id="ARBA00022679"/>
    </source>
</evidence>
<dbReference type="PROSITE" id="PS51918">
    <property type="entry name" value="RADICAL_SAM"/>
    <property type="match status" value="1"/>
</dbReference>
<dbReference type="SFLD" id="SFLDS00029">
    <property type="entry name" value="Radical_SAM"/>
    <property type="match status" value="1"/>
</dbReference>
<keyword evidence="8" id="KW-0479">Metal-binding</keyword>
<evidence type="ECO:0000256" key="2">
    <source>
        <dbReference type="ARBA" id="ARBA00004496"/>
    </source>
</evidence>
<dbReference type="SFLD" id="SFLDF00275">
    <property type="entry name" value="adenosine_C2_methyltransferase"/>
    <property type="match status" value="1"/>
</dbReference>
<dbReference type="CDD" id="cd01335">
    <property type="entry name" value="Radical_SAM"/>
    <property type="match status" value="1"/>
</dbReference>
<dbReference type="GO" id="GO:0008173">
    <property type="term" value="F:RNA methyltransferase activity"/>
    <property type="evidence" value="ECO:0007669"/>
    <property type="project" value="InterPro"/>
</dbReference>
<dbReference type="InterPro" id="IPR007197">
    <property type="entry name" value="rSAM"/>
</dbReference>
<feature type="domain" description="Radical SAM core" evidence="11">
    <location>
        <begin position="40"/>
        <end position="272"/>
    </location>
</feature>
<keyword evidence="9" id="KW-0408">Iron</keyword>
<dbReference type="Proteomes" id="UP000230775">
    <property type="component" value="Unassembled WGS sequence"/>
</dbReference>
<protein>
    <submittedName>
        <fullName evidence="12">23S rRNA (Adenine(2503)-C(2))-methyltransferase RlmN</fullName>
    </submittedName>
</protein>
<gene>
    <name evidence="12" type="ORF">COT64_02215</name>
</gene>
<evidence type="ECO:0000256" key="4">
    <source>
        <dbReference type="ARBA" id="ARBA00022490"/>
    </source>
</evidence>